<comment type="caution">
    <text evidence="1">The sequence shown here is derived from an EMBL/GenBank/DDBJ whole genome shotgun (WGS) entry which is preliminary data.</text>
</comment>
<organism evidence="1 3">
    <name type="scientific">Adineta ricciae</name>
    <name type="common">Rotifer</name>
    <dbReference type="NCBI Taxonomy" id="249248"/>
    <lineage>
        <taxon>Eukaryota</taxon>
        <taxon>Metazoa</taxon>
        <taxon>Spiralia</taxon>
        <taxon>Gnathifera</taxon>
        <taxon>Rotifera</taxon>
        <taxon>Eurotatoria</taxon>
        <taxon>Bdelloidea</taxon>
        <taxon>Adinetida</taxon>
        <taxon>Adinetidae</taxon>
        <taxon>Adineta</taxon>
    </lineage>
</organism>
<accession>A0A815BAB7</accession>
<dbReference type="EMBL" id="CAJNOR010002245">
    <property type="protein sequence ID" value="CAF1267748.1"/>
    <property type="molecule type" value="Genomic_DNA"/>
</dbReference>
<evidence type="ECO:0000313" key="3">
    <source>
        <dbReference type="Proteomes" id="UP000663828"/>
    </source>
</evidence>
<sequence length="289" mass="34450">MEQRKDEAPLETSLFRAIQKNKVLQSQSIRQQHDEEFQLSKYLKDHHTEAKFQRELLYSWKNETYLRDLKKKLRISPTKNDAAYEYQLKTLNHLISGRPGLIIPPSEEQRRLEIRKKYEEFLRQNPLSTLIRKPVETVSIDQSAQELARSIEETWKNIHKQSAIWSKQKQSSGLTTLRRSLTLNDIRRKSTRPSDQRKSSLSENIRFRTNHFELCESIEPPPVTLELVDRVTQCDLFTMRSIRRPRQSSAELNSLYETRKHIYQMNKRIFNHQNYQKASFEHSKNAKVK</sequence>
<dbReference type="Proteomes" id="UP000663852">
    <property type="component" value="Unassembled WGS sequence"/>
</dbReference>
<protein>
    <submittedName>
        <fullName evidence="1">Uncharacterized protein</fullName>
    </submittedName>
</protein>
<evidence type="ECO:0000313" key="2">
    <source>
        <dbReference type="EMBL" id="CAF1368953.1"/>
    </source>
</evidence>
<dbReference type="AlphaFoldDB" id="A0A815BAB7"/>
<dbReference type="OrthoDB" id="10002659at2759"/>
<reference evidence="1" key="1">
    <citation type="submission" date="2021-02" db="EMBL/GenBank/DDBJ databases">
        <authorList>
            <person name="Nowell W R."/>
        </authorList>
    </citation>
    <scope>NUCLEOTIDE SEQUENCE</scope>
</reference>
<keyword evidence="3" id="KW-1185">Reference proteome</keyword>
<name>A0A815BAB7_ADIRI</name>
<evidence type="ECO:0000313" key="1">
    <source>
        <dbReference type="EMBL" id="CAF1267748.1"/>
    </source>
</evidence>
<proteinExistence type="predicted"/>
<dbReference type="Proteomes" id="UP000663828">
    <property type="component" value="Unassembled WGS sequence"/>
</dbReference>
<gene>
    <name evidence="2" type="ORF">EDS130_LOCUS34261</name>
    <name evidence="1" type="ORF">XAT740_LOCUS27126</name>
</gene>
<dbReference type="EMBL" id="CAJNOJ010000284">
    <property type="protein sequence ID" value="CAF1368953.1"/>
    <property type="molecule type" value="Genomic_DNA"/>
</dbReference>